<dbReference type="EMBL" id="JAQQAL010000010">
    <property type="protein sequence ID" value="MDC7225894.1"/>
    <property type="molecule type" value="Genomic_DNA"/>
</dbReference>
<dbReference type="AlphaFoldDB" id="A0AAJ1ICY8"/>
<evidence type="ECO:0000256" key="8">
    <source>
        <dbReference type="ARBA" id="ARBA00022827"/>
    </source>
</evidence>
<keyword evidence="7" id="KW-0547">Nucleotide-binding</keyword>
<evidence type="ECO:0000256" key="3">
    <source>
        <dbReference type="ARBA" id="ARBA00022630"/>
    </source>
</evidence>
<comment type="caution">
    <text evidence="12">The sequence shown here is derived from an EMBL/GenBank/DDBJ whole genome shotgun (WGS) entry which is preliminary data.</text>
</comment>
<dbReference type="GO" id="GO:0009231">
    <property type="term" value="P:riboflavin biosynthetic process"/>
    <property type="evidence" value="ECO:0007669"/>
    <property type="project" value="InterPro"/>
</dbReference>
<dbReference type="SUPFAM" id="SSF52374">
    <property type="entry name" value="Nucleotidylyl transferase"/>
    <property type="match status" value="1"/>
</dbReference>
<evidence type="ECO:0000256" key="7">
    <source>
        <dbReference type="ARBA" id="ARBA00022741"/>
    </source>
</evidence>
<evidence type="ECO:0000313" key="12">
    <source>
        <dbReference type="EMBL" id="MDC7225894.1"/>
    </source>
</evidence>
<keyword evidence="3" id="KW-0285">Flavoprotein</keyword>
<evidence type="ECO:0000256" key="10">
    <source>
        <dbReference type="ARBA" id="ARBA00049494"/>
    </source>
</evidence>
<evidence type="ECO:0000256" key="1">
    <source>
        <dbReference type="ARBA" id="ARBA00004726"/>
    </source>
</evidence>
<comment type="pathway">
    <text evidence="1">Cofactor biosynthesis; FAD biosynthesis; FAD from FMN: step 1/1.</text>
</comment>
<dbReference type="Proteomes" id="UP001221217">
    <property type="component" value="Unassembled WGS sequence"/>
</dbReference>
<dbReference type="InterPro" id="IPR015864">
    <property type="entry name" value="FAD_synthase"/>
</dbReference>
<protein>
    <recommendedName>
        <fullName evidence="2">FAD synthase</fullName>
        <ecNumber evidence="2">2.7.7.2</ecNumber>
    </recommendedName>
</protein>
<evidence type="ECO:0000256" key="2">
    <source>
        <dbReference type="ARBA" id="ARBA00012393"/>
    </source>
</evidence>
<evidence type="ECO:0000259" key="11">
    <source>
        <dbReference type="Pfam" id="PF06574"/>
    </source>
</evidence>
<reference evidence="12 13" key="1">
    <citation type="submission" date="2022-12" db="EMBL/GenBank/DDBJ databases">
        <title>Metagenome assembled genome from gulf of manar.</title>
        <authorList>
            <person name="Kohli P."/>
            <person name="Pk S."/>
            <person name="Venkata Ramana C."/>
            <person name="Sasikala C."/>
        </authorList>
    </citation>
    <scope>NUCLEOTIDE SEQUENCE [LARGE SCALE GENOMIC DNA]</scope>
    <source>
        <strain evidence="12">JB008</strain>
    </source>
</reference>
<evidence type="ECO:0000256" key="4">
    <source>
        <dbReference type="ARBA" id="ARBA00022643"/>
    </source>
</evidence>
<feature type="domain" description="FAD synthetase" evidence="11">
    <location>
        <begin position="18"/>
        <end position="166"/>
    </location>
</feature>
<gene>
    <name evidence="12" type="ORF">PQJ61_03920</name>
</gene>
<dbReference type="InterPro" id="IPR014729">
    <property type="entry name" value="Rossmann-like_a/b/a_fold"/>
</dbReference>
<evidence type="ECO:0000256" key="9">
    <source>
        <dbReference type="ARBA" id="ARBA00022840"/>
    </source>
</evidence>
<dbReference type="GO" id="GO:0003919">
    <property type="term" value="F:FMN adenylyltransferase activity"/>
    <property type="evidence" value="ECO:0007669"/>
    <property type="project" value="UniProtKB-EC"/>
</dbReference>
<evidence type="ECO:0000313" key="13">
    <source>
        <dbReference type="Proteomes" id="UP001221217"/>
    </source>
</evidence>
<dbReference type="Pfam" id="PF06574">
    <property type="entry name" value="FAD_syn"/>
    <property type="match status" value="1"/>
</dbReference>
<dbReference type="Gene3D" id="3.40.50.620">
    <property type="entry name" value="HUPs"/>
    <property type="match status" value="1"/>
</dbReference>
<sequence>MIVIDWNKFVDEGLESNGPVSFTTGVFDGLHRGHHQLIDCLTSVPENMPVVATFVSNPFRLLRPNIYKGDISTASQKLKLLDDRGCQVVILIDFSLEFSKLSGRDFLNIIRRHLDMSHLVLGKDHKLGKGGDTTAIQARSMLRPEGITVDIVEPLIDGGKPVSSTRIRSAIEIGDFITARRLLGRRHVIDLAGIPVETKDNSPYLRRNNIKQVIPFSGGYAVTLEKEGKTFATKIKIYEDRIEFENKPDFQADTLTFNSNLQE</sequence>
<dbReference type="GO" id="GO:0005524">
    <property type="term" value="F:ATP binding"/>
    <property type="evidence" value="ECO:0007669"/>
    <property type="project" value="UniProtKB-KW"/>
</dbReference>
<dbReference type="EC" id="2.7.7.2" evidence="2"/>
<keyword evidence="4" id="KW-0288">FMN</keyword>
<evidence type="ECO:0000256" key="5">
    <source>
        <dbReference type="ARBA" id="ARBA00022679"/>
    </source>
</evidence>
<keyword evidence="5" id="KW-0808">Transferase</keyword>
<dbReference type="CDD" id="cd02064">
    <property type="entry name" value="FAD_synthetase_N"/>
    <property type="match status" value="1"/>
</dbReference>
<keyword evidence="6" id="KW-0548">Nucleotidyltransferase</keyword>
<name>A0AAJ1ICY8_9SPIO</name>
<comment type="catalytic activity">
    <reaction evidence="10">
        <text>FMN + ATP + H(+) = FAD + diphosphate</text>
        <dbReference type="Rhea" id="RHEA:17237"/>
        <dbReference type="ChEBI" id="CHEBI:15378"/>
        <dbReference type="ChEBI" id="CHEBI:30616"/>
        <dbReference type="ChEBI" id="CHEBI:33019"/>
        <dbReference type="ChEBI" id="CHEBI:57692"/>
        <dbReference type="ChEBI" id="CHEBI:58210"/>
        <dbReference type="EC" id="2.7.7.2"/>
    </reaction>
</comment>
<organism evidence="12 13">
    <name type="scientific">Candidatus Thalassospirochaeta sargassi</name>
    <dbReference type="NCBI Taxonomy" id="3119039"/>
    <lineage>
        <taxon>Bacteria</taxon>
        <taxon>Pseudomonadati</taxon>
        <taxon>Spirochaetota</taxon>
        <taxon>Spirochaetia</taxon>
        <taxon>Spirochaetales</taxon>
        <taxon>Spirochaetaceae</taxon>
        <taxon>Candidatus Thalassospirochaeta</taxon>
    </lineage>
</organism>
<proteinExistence type="predicted"/>
<keyword evidence="9" id="KW-0067">ATP-binding</keyword>
<keyword evidence="8" id="KW-0274">FAD</keyword>
<accession>A0AAJ1ICY8</accession>
<evidence type="ECO:0000256" key="6">
    <source>
        <dbReference type="ARBA" id="ARBA00022695"/>
    </source>
</evidence>